<sequence>MGNFCTRYYSEYGEHLWTSTKLPKYRPFKSKSKDKHTEYIHLTTGGGIMATDYFVKFCRASGKIVHIKNDGRYSPLRKRIYRRRR</sequence>
<evidence type="ECO:0000313" key="1">
    <source>
        <dbReference type="EMBL" id="ACI91086.1"/>
    </source>
</evidence>
<accession>B6V304</accession>
<name>B6V304_BPSP1</name>
<dbReference type="Proteomes" id="UP000001590">
    <property type="component" value="Segment"/>
</dbReference>
<organism evidence="1 2">
    <name type="scientific">Bacillus phage SP01</name>
    <name type="common">Bacteriophage SP01</name>
    <dbReference type="NCBI Taxonomy" id="2884427"/>
    <lineage>
        <taxon>Viruses</taxon>
        <taxon>Duplodnaviria</taxon>
        <taxon>Heunggongvirae</taxon>
        <taxon>Uroviricota</taxon>
        <taxon>Caudoviricetes</taxon>
        <taxon>Herelleviridae</taxon>
        <taxon>Spounavirinae</taxon>
        <taxon>Okubovirus</taxon>
        <taxon>Okubovirus SPO1</taxon>
    </lineage>
</organism>
<dbReference type="RefSeq" id="YP_002300457.1">
    <property type="nucleotide sequence ID" value="NC_011421.1"/>
</dbReference>
<keyword evidence="2" id="KW-1185">Reference proteome</keyword>
<evidence type="ECO:0000313" key="2">
    <source>
        <dbReference type="Proteomes" id="UP000001590"/>
    </source>
</evidence>
<protein>
    <submittedName>
        <fullName evidence="1">Gp34.54</fullName>
    </submittedName>
</protein>
<dbReference type="EMBL" id="FJ230960">
    <property type="protein sequence ID" value="ACI91086.1"/>
    <property type="molecule type" value="Genomic_DNA"/>
</dbReference>
<dbReference type="KEGG" id="vg:7009175"/>
<gene>
    <name evidence="1" type="primary">34.54</name>
    <name evidence="1" type="ORF">SPO1_186</name>
</gene>
<organismHost>
    <name type="scientific">Bacillus subtilis</name>
    <dbReference type="NCBI Taxonomy" id="1423"/>
</organismHost>
<proteinExistence type="predicted"/>
<reference evidence="1 2" key="1">
    <citation type="journal article" date="2009" name="J. Mol. Biol.">
        <title>The genome of Bacillus subtilis bacteriophage SPO1.</title>
        <authorList>
            <person name="Stewart C.R."/>
            <person name="Casjens S.R."/>
            <person name="Cresawn S.G."/>
            <person name="Houtz J.M."/>
            <person name="Smith A.L."/>
            <person name="Ford M.E."/>
            <person name="Peebles C.L."/>
            <person name="Hatfull G.F."/>
            <person name="Hendrix R.W."/>
            <person name="Huang W.M."/>
            <person name="Pedulla M.L."/>
        </authorList>
    </citation>
    <scope>NUCLEOTIDE SEQUENCE [LARGE SCALE GENOMIC DNA]</scope>
</reference>
<dbReference type="GeneID" id="7009175"/>